<dbReference type="Proteomes" id="UP000192455">
    <property type="component" value="Unassembled WGS sequence"/>
</dbReference>
<feature type="transmembrane region" description="Helical" evidence="1">
    <location>
        <begin position="228"/>
        <end position="249"/>
    </location>
</feature>
<evidence type="ECO:0000313" key="3">
    <source>
        <dbReference type="EMBL" id="SIT82857.1"/>
    </source>
</evidence>
<proteinExistence type="predicted"/>
<dbReference type="Pfam" id="PF09608">
    <property type="entry name" value="Alph_Pro_TM"/>
    <property type="match status" value="1"/>
</dbReference>
<dbReference type="AlphaFoldDB" id="A0A1R3WWQ0"/>
<protein>
    <recommendedName>
        <fullName evidence="5">Transmembrane protein (Alph_Pro_TM)</fullName>
    </recommendedName>
</protein>
<keyword evidence="4" id="KW-1185">Reference proteome</keyword>
<evidence type="ECO:0000256" key="2">
    <source>
        <dbReference type="SAM" id="SignalP"/>
    </source>
</evidence>
<keyword evidence="1" id="KW-1133">Transmembrane helix</keyword>
<dbReference type="InterPro" id="IPR019088">
    <property type="entry name" value="CHP02186-rel_TM"/>
</dbReference>
<accession>A0A1R3WWQ0</accession>
<keyword evidence="1" id="KW-0472">Membrane</keyword>
<feature type="signal peptide" evidence="2">
    <location>
        <begin position="1"/>
        <end position="20"/>
    </location>
</feature>
<gene>
    <name evidence="3" type="ORF">SAMN05421849_1790</name>
</gene>
<dbReference type="EMBL" id="FTPS01000001">
    <property type="protein sequence ID" value="SIT82857.1"/>
    <property type="molecule type" value="Genomic_DNA"/>
</dbReference>
<organism evidence="3 4">
    <name type="scientific">Pontibaca methylaminivorans</name>
    <dbReference type="NCBI Taxonomy" id="515897"/>
    <lineage>
        <taxon>Bacteria</taxon>
        <taxon>Pseudomonadati</taxon>
        <taxon>Pseudomonadota</taxon>
        <taxon>Alphaproteobacteria</taxon>
        <taxon>Rhodobacterales</taxon>
        <taxon>Roseobacteraceae</taxon>
        <taxon>Pontibaca</taxon>
    </lineage>
</organism>
<sequence>MVARLLVLALLLLLPGQGAAREEVVLGLSEDRISINTSFTGSQILIYGAVKREAPPEDAPLGVIITVEGPDQRLTVRRKTRQFGIWINTDAVVVDSAPSFYAVATTGPLEDILTSTEDLRRKISINRAIRAVGAPDTIRDAERFTEAIIRIRERANLYQQREGRVDLRQETLFSTAISMPSELVEGVYDVRIFLTRKGEVISEHDSSIDVRKVGLERWLFALAHARPFFYGLMSLAVAILAGWGASEAFRKLRNW</sequence>
<evidence type="ECO:0008006" key="5">
    <source>
        <dbReference type="Google" id="ProtNLM"/>
    </source>
</evidence>
<reference evidence="3 4" key="1">
    <citation type="submission" date="2017-01" db="EMBL/GenBank/DDBJ databases">
        <authorList>
            <person name="Mah S.A."/>
            <person name="Swanson W.J."/>
            <person name="Moy G.W."/>
            <person name="Vacquier V.D."/>
        </authorList>
    </citation>
    <scope>NUCLEOTIDE SEQUENCE [LARGE SCALE GENOMIC DNA]</scope>
    <source>
        <strain evidence="3 4">DSM 21219</strain>
    </source>
</reference>
<evidence type="ECO:0000313" key="4">
    <source>
        <dbReference type="Proteomes" id="UP000192455"/>
    </source>
</evidence>
<dbReference type="STRING" id="515897.SAMN05421849_1790"/>
<keyword evidence="2" id="KW-0732">Signal</keyword>
<feature type="chain" id="PRO_5012322714" description="Transmembrane protein (Alph_Pro_TM)" evidence="2">
    <location>
        <begin position="21"/>
        <end position="255"/>
    </location>
</feature>
<name>A0A1R3WWQ0_9RHOB</name>
<evidence type="ECO:0000256" key="1">
    <source>
        <dbReference type="SAM" id="Phobius"/>
    </source>
</evidence>
<keyword evidence="1" id="KW-0812">Transmembrane</keyword>